<dbReference type="InterPro" id="IPR013830">
    <property type="entry name" value="SGNH_hydro"/>
</dbReference>
<dbReference type="Gene3D" id="3.40.50.1110">
    <property type="entry name" value="SGNH hydrolase"/>
    <property type="match status" value="1"/>
</dbReference>
<reference evidence="3" key="1">
    <citation type="journal article" date="2023" name="Mol. Phylogenet. Evol.">
        <title>Genome-scale phylogeny and comparative genomics of the fungal order Sordariales.</title>
        <authorList>
            <person name="Hensen N."/>
            <person name="Bonometti L."/>
            <person name="Westerberg I."/>
            <person name="Brannstrom I.O."/>
            <person name="Guillou S."/>
            <person name="Cros-Aarteil S."/>
            <person name="Calhoun S."/>
            <person name="Haridas S."/>
            <person name="Kuo A."/>
            <person name="Mondo S."/>
            <person name="Pangilinan J."/>
            <person name="Riley R."/>
            <person name="LaButti K."/>
            <person name="Andreopoulos B."/>
            <person name="Lipzen A."/>
            <person name="Chen C."/>
            <person name="Yan M."/>
            <person name="Daum C."/>
            <person name="Ng V."/>
            <person name="Clum A."/>
            <person name="Steindorff A."/>
            <person name="Ohm R.A."/>
            <person name="Martin F."/>
            <person name="Silar P."/>
            <person name="Natvig D.O."/>
            <person name="Lalanne C."/>
            <person name="Gautier V."/>
            <person name="Ament-Velasquez S.L."/>
            <person name="Kruys A."/>
            <person name="Hutchinson M.I."/>
            <person name="Powell A.J."/>
            <person name="Barry K."/>
            <person name="Miller A.N."/>
            <person name="Grigoriev I.V."/>
            <person name="Debuchy R."/>
            <person name="Gladieux P."/>
            <person name="Hiltunen Thoren M."/>
            <person name="Johannesson H."/>
        </authorList>
    </citation>
    <scope>NUCLEOTIDE SEQUENCE</scope>
    <source>
        <strain evidence="3">CBS 103.79</strain>
    </source>
</reference>
<dbReference type="EMBL" id="MU855397">
    <property type="protein sequence ID" value="KAK3904447.1"/>
    <property type="molecule type" value="Genomic_DNA"/>
</dbReference>
<feature type="region of interest" description="Disordered" evidence="1">
    <location>
        <begin position="48"/>
        <end position="78"/>
    </location>
</feature>
<dbReference type="CDD" id="cd01833">
    <property type="entry name" value="XynB_like"/>
    <property type="match status" value="1"/>
</dbReference>
<dbReference type="CDD" id="cd00063">
    <property type="entry name" value="FN3"/>
    <property type="match status" value="1"/>
</dbReference>
<dbReference type="PROSITE" id="PS50853">
    <property type="entry name" value="FN3"/>
    <property type="match status" value="1"/>
</dbReference>
<name>A0AAN6MP05_9PEZI</name>
<dbReference type="SUPFAM" id="SSF52266">
    <property type="entry name" value="SGNH hydrolase"/>
    <property type="match status" value="1"/>
</dbReference>
<dbReference type="GO" id="GO:0004622">
    <property type="term" value="F:phosphatidylcholine lysophospholipase activity"/>
    <property type="evidence" value="ECO:0007669"/>
    <property type="project" value="TreeGrafter"/>
</dbReference>
<dbReference type="InterPro" id="IPR051532">
    <property type="entry name" value="Ester_Hydrolysis_Enzymes"/>
</dbReference>
<keyword evidence="4" id="KW-1185">Reference proteome</keyword>
<dbReference type="InterPro" id="IPR036514">
    <property type="entry name" value="SGNH_hydro_sf"/>
</dbReference>
<proteinExistence type="predicted"/>
<evidence type="ECO:0000256" key="1">
    <source>
        <dbReference type="SAM" id="MobiDB-lite"/>
    </source>
</evidence>
<evidence type="ECO:0000313" key="3">
    <source>
        <dbReference type="EMBL" id="KAK3904447.1"/>
    </source>
</evidence>
<dbReference type="InterPro" id="IPR036116">
    <property type="entry name" value="FN3_sf"/>
</dbReference>
<reference evidence="3" key="2">
    <citation type="submission" date="2023-05" db="EMBL/GenBank/DDBJ databases">
        <authorList>
            <consortium name="Lawrence Berkeley National Laboratory"/>
            <person name="Steindorff A."/>
            <person name="Hensen N."/>
            <person name="Bonometti L."/>
            <person name="Westerberg I."/>
            <person name="Brannstrom I.O."/>
            <person name="Guillou S."/>
            <person name="Cros-Aarteil S."/>
            <person name="Calhoun S."/>
            <person name="Haridas S."/>
            <person name="Kuo A."/>
            <person name="Mondo S."/>
            <person name="Pangilinan J."/>
            <person name="Riley R."/>
            <person name="Labutti K."/>
            <person name="Andreopoulos B."/>
            <person name="Lipzen A."/>
            <person name="Chen C."/>
            <person name="Yanf M."/>
            <person name="Daum C."/>
            <person name="Ng V."/>
            <person name="Clum A."/>
            <person name="Ohm R."/>
            <person name="Martin F."/>
            <person name="Silar P."/>
            <person name="Natvig D."/>
            <person name="Lalanne C."/>
            <person name="Gautier V."/>
            <person name="Ament-Velasquez S.L."/>
            <person name="Kruys A."/>
            <person name="Hutchinson M.I."/>
            <person name="Powell A.J."/>
            <person name="Barry K."/>
            <person name="Miller A.N."/>
            <person name="Grigoriev I.V."/>
            <person name="Debuchy R."/>
            <person name="Gladieux P."/>
            <person name="Thoren M.H."/>
            <person name="Johannesson H."/>
        </authorList>
    </citation>
    <scope>NUCLEOTIDE SEQUENCE</scope>
    <source>
        <strain evidence="3">CBS 103.79</strain>
    </source>
</reference>
<dbReference type="Pfam" id="PF13472">
    <property type="entry name" value="Lipase_GDSL_2"/>
    <property type="match status" value="1"/>
</dbReference>
<dbReference type="InterPro" id="IPR013783">
    <property type="entry name" value="Ig-like_fold"/>
</dbReference>
<evidence type="ECO:0000259" key="2">
    <source>
        <dbReference type="PROSITE" id="PS50853"/>
    </source>
</evidence>
<sequence length="580" mass="63479">MDDDHDALKVMVVGDSISHGLEGDWTWRYRIWQWFEEQRIPIRFVGPYTGTVSPERPRPPRPPRLVDDPPDPPPRLRTDGGYAAGVAGGFLANCAHFAANGRQANEAKDLVAEQVATYQPDLCLVELGFNDLGWRRCGAIEVLGSMRTLVDQMRSAKPDVKLAIANIPQRTDLDGREDLPKSTALYNNMLERCIPYWSTAASPIALVRFCENYSCGGSNSDAAYDGLHPNALGEYQLAKAFSETLVSSFSLGRTALTVPKHIPARPLPTPRNFRVVPTAAGIVATWDAVYGAYGYDLQHRFVGDYGWSRSHAGSNRHDWQRLRRGQVVECRVRCSGGDFLKSPWTRVASAAADPATAGPPVNIETHATADGFSIAWDPPPPPFEGEIDRYGIVYFDGDQAGAYPCLVGARGTRAEITGLIPGHRHYITMETWTTAGGGVPAAARAVMVGMGRPRTPTSVRARALDSRTVELSWPEVVGGAGYDIWVVLAEDVCRRLGVRGTPRLGPKVKPVLVDGGPAGGRIIRVVFTREPTVWEWEYAVRAYNGNDLSGLSEWVSPPRLRGEDVSLAEGDSICVDIQYE</sequence>
<dbReference type="Proteomes" id="UP001303889">
    <property type="component" value="Unassembled WGS sequence"/>
</dbReference>
<dbReference type="SMART" id="SM00060">
    <property type="entry name" value="FN3"/>
    <property type="match status" value="2"/>
</dbReference>
<evidence type="ECO:0000313" key="4">
    <source>
        <dbReference type="Proteomes" id="UP001303889"/>
    </source>
</evidence>
<feature type="domain" description="Fibronectin type-III" evidence="2">
    <location>
        <begin position="359"/>
        <end position="451"/>
    </location>
</feature>
<dbReference type="PANTHER" id="PTHR30383:SF2">
    <property type="entry name" value="CELLULOSE-BINDING PROTEIN"/>
    <property type="match status" value="1"/>
</dbReference>
<dbReference type="AlphaFoldDB" id="A0AAN6MP05"/>
<gene>
    <name evidence="3" type="ORF">C8A05DRAFT_13679</name>
</gene>
<protein>
    <submittedName>
        <fullName evidence="3">Carbohydrate esterase</fullName>
    </submittedName>
</protein>
<dbReference type="InterPro" id="IPR003961">
    <property type="entry name" value="FN3_dom"/>
</dbReference>
<comment type="caution">
    <text evidence="3">The sequence shown here is derived from an EMBL/GenBank/DDBJ whole genome shotgun (WGS) entry which is preliminary data.</text>
</comment>
<dbReference type="PANTHER" id="PTHR30383">
    <property type="entry name" value="THIOESTERASE 1/PROTEASE 1/LYSOPHOSPHOLIPASE L1"/>
    <property type="match status" value="1"/>
</dbReference>
<dbReference type="Gene3D" id="2.60.40.10">
    <property type="entry name" value="Immunoglobulins"/>
    <property type="match status" value="1"/>
</dbReference>
<dbReference type="SUPFAM" id="SSF49265">
    <property type="entry name" value="Fibronectin type III"/>
    <property type="match status" value="1"/>
</dbReference>
<organism evidence="3 4">
    <name type="scientific">Staphylotrichum tortipilum</name>
    <dbReference type="NCBI Taxonomy" id="2831512"/>
    <lineage>
        <taxon>Eukaryota</taxon>
        <taxon>Fungi</taxon>
        <taxon>Dikarya</taxon>
        <taxon>Ascomycota</taxon>
        <taxon>Pezizomycotina</taxon>
        <taxon>Sordariomycetes</taxon>
        <taxon>Sordariomycetidae</taxon>
        <taxon>Sordariales</taxon>
        <taxon>Chaetomiaceae</taxon>
        <taxon>Staphylotrichum</taxon>
    </lineage>
</organism>
<accession>A0AAN6MP05</accession>